<accession>A0AAU7QCD2</accession>
<protein>
    <submittedName>
        <fullName evidence="2">Uncharacterized protein</fullName>
    </submittedName>
</protein>
<dbReference type="EMBL" id="CP157947">
    <property type="protein sequence ID" value="XBS70755.1"/>
    <property type="molecule type" value="Genomic_DNA"/>
</dbReference>
<keyword evidence="1" id="KW-1133">Transmembrane helix</keyword>
<evidence type="ECO:0000313" key="2">
    <source>
        <dbReference type="EMBL" id="XBS70755.1"/>
    </source>
</evidence>
<name>A0AAU7QCD2_9GAMM</name>
<feature type="transmembrane region" description="Helical" evidence="1">
    <location>
        <begin position="25"/>
        <end position="48"/>
    </location>
</feature>
<keyword evidence="1" id="KW-0472">Membrane</keyword>
<keyword evidence="1" id="KW-0812">Transmembrane</keyword>
<dbReference type="AlphaFoldDB" id="A0AAU7QCD2"/>
<reference evidence="2" key="1">
    <citation type="submission" date="2024-06" db="EMBL/GenBank/DDBJ databases">
        <authorList>
            <person name="Coelho C."/>
            <person name="Bento M."/>
            <person name="Garcia E."/>
            <person name="Camelo A."/>
            <person name="Brandao I."/>
            <person name="Espirito Santo C."/>
            <person name="Trovao J."/>
            <person name="Verissimo A."/>
            <person name="Costa J."/>
            <person name="Tiago I."/>
        </authorList>
    </citation>
    <scope>NUCLEOTIDE SEQUENCE</scope>
    <source>
        <strain evidence="2">KWT182</strain>
    </source>
</reference>
<evidence type="ECO:0000256" key="1">
    <source>
        <dbReference type="SAM" id="Phobius"/>
    </source>
</evidence>
<gene>
    <name evidence="2" type="ORF">ABK905_06450</name>
</gene>
<sequence length="89" mass="10054">MPESNVARPSEKGHSLLWLMFEAKMLGRFLVTLLGLLFAAWIAVIMNVHNLAIHIDRGMDHLESLRKNSLDIISLTQKQDKAASRESAR</sequence>
<organism evidence="2">
    <name type="scientific">Acerihabitans sp. KWT182</name>
    <dbReference type="NCBI Taxonomy" id="3157919"/>
    <lineage>
        <taxon>Bacteria</taxon>
        <taxon>Pseudomonadati</taxon>
        <taxon>Pseudomonadota</taxon>
        <taxon>Gammaproteobacteria</taxon>
        <taxon>Enterobacterales</taxon>
        <taxon>Pectobacteriaceae</taxon>
        <taxon>Acerihabitans</taxon>
    </lineage>
</organism>
<proteinExistence type="predicted"/>